<evidence type="ECO:0008006" key="3">
    <source>
        <dbReference type="Google" id="ProtNLM"/>
    </source>
</evidence>
<dbReference type="InterPro" id="IPR011855">
    <property type="entry name" value="Phgtail_TP901_1"/>
</dbReference>
<proteinExistence type="predicted"/>
<organism evidence="1 2">
    <name type="scientific">Methylosinus sporium</name>
    <dbReference type="NCBI Taxonomy" id="428"/>
    <lineage>
        <taxon>Bacteria</taxon>
        <taxon>Pseudomonadati</taxon>
        <taxon>Pseudomonadota</taxon>
        <taxon>Alphaproteobacteria</taxon>
        <taxon>Hyphomicrobiales</taxon>
        <taxon>Methylocystaceae</taxon>
        <taxon>Methylosinus</taxon>
    </lineage>
</organism>
<evidence type="ECO:0000313" key="2">
    <source>
        <dbReference type="Proteomes" id="UP000316781"/>
    </source>
</evidence>
<evidence type="ECO:0000313" key="1">
    <source>
        <dbReference type="EMBL" id="TRL38352.1"/>
    </source>
</evidence>
<comment type="caution">
    <text evidence="1">The sequence shown here is derived from an EMBL/GenBank/DDBJ whole genome shotgun (WGS) entry which is preliminary data.</text>
</comment>
<dbReference type="RefSeq" id="WP_142861365.1">
    <property type="nucleotide sequence ID" value="NZ_VJMF01000002.1"/>
</dbReference>
<dbReference type="EMBL" id="VJMF01000002">
    <property type="protein sequence ID" value="TRL38352.1"/>
    <property type="molecule type" value="Genomic_DNA"/>
</dbReference>
<dbReference type="Pfam" id="PF06199">
    <property type="entry name" value="Phage_tail_2"/>
    <property type="match status" value="1"/>
</dbReference>
<reference evidence="1 2" key="1">
    <citation type="submission" date="2019-07" db="EMBL/GenBank/DDBJ databases">
        <title>Ln-dependent methylotrophs.</title>
        <authorList>
            <person name="Tani A."/>
        </authorList>
    </citation>
    <scope>NUCLEOTIDE SEQUENCE [LARGE SCALE GENOMIC DNA]</scope>
    <source>
        <strain evidence="1 2">SM89A</strain>
    </source>
</reference>
<dbReference type="Proteomes" id="UP000316781">
    <property type="component" value="Unassembled WGS sequence"/>
</dbReference>
<name>A0A549T910_METSR</name>
<dbReference type="AlphaFoldDB" id="A0A549T910"/>
<gene>
    <name evidence="1" type="ORF">FM996_00545</name>
</gene>
<sequence length="153" mass="16052">MTANPVLPLPGNKFYLLVGDGATPTEAFTFFCVGTTVDSKHGAEVEDAWAADCADPTALPTRTSAVKGLTWDLTASGVCDPSKTPYQRVIAAYRGGAALNVQLMRNLPGTSGGNIEQGAFLVTNWTEQKADNGLVKFSCDFHGQGKPTVTANA</sequence>
<accession>A0A549T910</accession>
<protein>
    <recommendedName>
        <fullName evidence="3">Phage tail protein</fullName>
    </recommendedName>
</protein>